<dbReference type="GO" id="GO:0045910">
    <property type="term" value="P:negative regulation of DNA recombination"/>
    <property type="evidence" value="ECO:0007669"/>
    <property type="project" value="TreeGrafter"/>
</dbReference>
<dbReference type="InterPro" id="IPR005818">
    <property type="entry name" value="Histone_H1/H5_H15"/>
</dbReference>
<evidence type="ECO:0000256" key="6">
    <source>
        <dbReference type="RuleBase" id="RU003894"/>
    </source>
</evidence>
<keyword evidence="3 6" id="KW-0158">Chromosome</keyword>
<accession>A0AAD2CDM3</accession>
<keyword evidence="5 6" id="KW-0539">Nucleus</keyword>
<comment type="similarity">
    <text evidence="6">Belongs to the histone H1/H5 family.</text>
</comment>
<dbReference type="PRINTS" id="PR00624">
    <property type="entry name" value="HISTONEH5"/>
</dbReference>
<evidence type="ECO:0000259" key="8">
    <source>
        <dbReference type="PROSITE" id="PS51504"/>
    </source>
</evidence>
<dbReference type="PROSITE" id="PS51504">
    <property type="entry name" value="H15"/>
    <property type="match status" value="1"/>
</dbReference>
<feature type="region of interest" description="Disordered" evidence="7">
    <location>
        <begin position="71"/>
        <end position="155"/>
    </location>
</feature>
<evidence type="ECO:0000256" key="3">
    <source>
        <dbReference type="ARBA" id="ARBA00022454"/>
    </source>
</evidence>
<organism evidence="9 10">
    <name type="scientific">Cylindrotheca closterium</name>
    <dbReference type="NCBI Taxonomy" id="2856"/>
    <lineage>
        <taxon>Eukaryota</taxon>
        <taxon>Sar</taxon>
        <taxon>Stramenopiles</taxon>
        <taxon>Ochrophyta</taxon>
        <taxon>Bacillariophyta</taxon>
        <taxon>Bacillariophyceae</taxon>
        <taxon>Bacillariophycidae</taxon>
        <taxon>Bacillariales</taxon>
        <taxon>Bacillariaceae</taxon>
        <taxon>Cylindrotheca</taxon>
    </lineage>
</organism>
<dbReference type="GO" id="GO:0006334">
    <property type="term" value="P:nucleosome assembly"/>
    <property type="evidence" value="ECO:0007669"/>
    <property type="project" value="InterPro"/>
</dbReference>
<dbReference type="CDD" id="cd00073">
    <property type="entry name" value="H15"/>
    <property type="match status" value="1"/>
</dbReference>
<dbReference type="Proteomes" id="UP001295423">
    <property type="component" value="Unassembled WGS sequence"/>
</dbReference>
<dbReference type="SMART" id="SM00526">
    <property type="entry name" value="H15"/>
    <property type="match status" value="1"/>
</dbReference>
<dbReference type="GO" id="GO:0005634">
    <property type="term" value="C:nucleus"/>
    <property type="evidence" value="ECO:0007669"/>
    <property type="project" value="UniProtKB-SubCell"/>
</dbReference>
<comment type="caution">
    <text evidence="9">The sequence shown here is derived from an EMBL/GenBank/DDBJ whole genome shotgun (WGS) entry which is preliminary data.</text>
</comment>
<evidence type="ECO:0000256" key="5">
    <source>
        <dbReference type="ARBA" id="ARBA00023242"/>
    </source>
</evidence>
<protein>
    <recommendedName>
        <fullName evidence="8">H15 domain-containing protein</fullName>
    </recommendedName>
</protein>
<dbReference type="InterPro" id="IPR036390">
    <property type="entry name" value="WH_DNA-bd_sf"/>
</dbReference>
<reference evidence="9" key="1">
    <citation type="submission" date="2023-08" db="EMBL/GenBank/DDBJ databases">
        <authorList>
            <person name="Audoor S."/>
            <person name="Bilcke G."/>
        </authorList>
    </citation>
    <scope>NUCLEOTIDE SEQUENCE</scope>
</reference>
<dbReference type="GO" id="GO:0030527">
    <property type="term" value="F:structural constituent of chromatin"/>
    <property type="evidence" value="ECO:0007669"/>
    <property type="project" value="InterPro"/>
</dbReference>
<evidence type="ECO:0000256" key="1">
    <source>
        <dbReference type="ARBA" id="ARBA00004123"/>
    </source>
</evidence>
<dbReference type="InterPro" id="IPR036388">
    <property type="entry name" value="WH-like_DNA-bd_sf"/>
</dbReference>
<dbReference type="GO" id="GO:0000786">
    <property type="term" value="C:nucleosome"/>
    <property type="evidence" value="ECO:0007669"/>
    <property type="project" value="InterPro"/>
</dbReference>
<feature type="compositionally biased region" description="Basic residues" evidence="7">
    <location>
        <begin position="85"/>
        <end position="155"/>
    </location>
</feature>
<dbReference type="PANTHER" id="PTHR11467:SF36">
    <property type="entry name" value="HISTONE 24-RELATED"/>
    <property type="match status" value="1"/>
</dbReference>
<keyword evidence="4 6" id="KW-0238">DNA-binding</keyword>
<keyword evidence="10" id="KW-1185">Reference proteome</keyword>
<name>A0AAD2CDM3_9STRA</name>
<dbReference type="EMBL" id="CAKOGP040000002">
    <property type="protein sequence ID" value="CAJ1925111.1"/>
    <property type="molecule type" value="Genomic_DNA"/>
</dbReference>
<dbReference type="GO" id="GO:0030261">
    <property type="term" value="P:chromosome condensation"/>
    <property type="evidence" value="ECO:0007669"/>
    <property type="project" value="TreeGrafter"/>
</dbReference>
<sequence length="155" mass="16744">MSYKEGIILAITELKDRNGSSMIAIKKHLQGNLPKDKKWINGTFLKVLKTGVANGEFVQIKNSYKLSPEFKKKVTKKPAAVAKKTTTKKAPAKKAAPKKKATAKATTKKAKSAPKKKATATKKAPAKKAAPKKKTAAKKTATKKKSATKKSAKKE</sequence>
<dbReference type="Gene3D" id="1.10.10.10">
    <property type="entry name" value="Winged helix-like DNA-binding domain superfamily/Winged helix DNA-binding domain"/>
    <property type="match status" value="1"/>
</dbReference>
<comment type="subcellular location">
    <subcellularLocation>
        <location evidence="2">Chromosome</location>
    </subcellularLocation>
    <subcellularLocation>
        <location evidence="1 6">Nucleus</location>
    </subcellularLocation>
</comment>
<gene>
    <name evidence="9" type="ORF">CYCCA115_LOCUS1124</name>
</gene>
<evidence type="ECO:0000256" key="7">
    <source>
        <dbReference type="SAM" id="MobiDB-lite"/>
    </source>
</evidence>
<dbReference type="GO" id="GO:0003690">
    <property type="term" value="F:double-stranded DNA binding"/>
    <property type="evidence" value="ECO:0007669"/>
    <property type="project" value="TreeGrafter"/>
</dbReference>
<evidence type="ECO:0000256" key="2">
    <source>
        <dbReference type="ARBA" id="ARBA00004286"/>
    </source>
</evidence>
<evidence type="ECO:0000313" key="10">
    <source>
        <dbReference type="Proteomes" id="UP001295423"/>
    </source>
</evidence>
<proteinExistence type="inferred from homology"/>
<dbReference type="GO" id="GO:0031492">
    <property type="term" value="F:nucleosomal DNA binding"/>
    <property type="evidence" value="ECO:0007669"/>
    <property type="project" value="TreeGrafter"/>
</dbReference>
<dbReference type="Pfam" id="PF00538">
    <property type="entry name" value="Linker_histone"/>
    <property type="match status" value="1"/>
</dbReference>
<dbReference type="PANTHER" id="PTHR11467">
    <property type="entry name" value="HISTONE H1"/>
    <property type="match status" value="1"/>
</dbReference>
<dbReference type="SUPFAM" id="SSF46785">
    <property type="entry name" value="Winged helix' DNA-binding domain"/>
    <property type="match status" value="1"/>
</dbReference>
<evidence type="ECO:0000313" key="9">
    <source>
        <dbReference type="EMBL" id="CAJ1925111.1"/>
    </source>
</evidence>
<feature type="domain" description="H15" evidence="8">
    <location>
        <begin position="1"/>
        <end position="68"/>
    </location>
</feature>
<dbReference type="InterPro" id="IPR005819">
    <property type="entry name" value="H1/H5"/>
</dbReference>
<evidence type="ECO:0000256" key="4">
    <source>
        <dbReference type="ARBA" id="ARBA00023125"/>
    </source>
</evidence>
<dbReference type="AlphaFoldDB" id="A0AAD2CDM3"/>